<proteinExistence type="predicted"/>
<name>A0A933LQ39_UNCTE</name>
<dbReference type="Proteomes" id="UP000772181">
    <property type="component" value="Unassembled WGS sequence"/>
</dbReference>
<comment type="caution">
    <text evidence="2">The sequence shown here is derived from an EMBL/GenBank/DDBJ whole genome shotgun (WGS) entry which is preliminary data.</text>
</comment>
<evidence type="ECO:0000313" key="3">
    <source>
        <dbReference type="Proteomes" id="UP000772181"/>
    </source>
</evidence>
<dbReference type="InterPro" id="IPR043519">
    <property type="entry name" value="NT_sf"/>
</dbReference>
<dbReference type="PANTHER" id="PTHR43852:SF3">
    <property type="entry name" value="NUCLEOTIDYLTRANSFERASE"/>
    <property type="match status" value="1"/>
</dbReference>
<dbReference type="PANTHER" id="PTHR43852">
    <property type="entry name" value="NUCLEOTIDYLTRANSFERASE"/>
    <property type="match status" value="1"/>
</dbReference>
<feature type="domain" description="Polymerase beta nucleotidyltransferase" evidence="1">
    <location>
        <begin position="16"/>
        <end position="98"/>
    </location>
</feature>
<sequence>MEAYINIEEKTPEILNKAQKSISNNISIPFAFLFGSYAQGRETPLSDIDIAIYFNEMTEDEKIEIEHGLFLAFDQQVNILRLEDEDISPMVRLRALNGMAIVLNDKDFLNRFILSIIHRASEAERVLERLRKIA</sequence>
<gene>
    <name evidence="2" type="ORF">HY730_01035</name>
</gene>
<dbReference type="EMBL" id="JACQWF010000049">
    <property type="protein sequence ID" value="MBI4594946.1"/>
    <property type="molecule type" value="Genomic_DNA"/>
</dbReference>
<dbReference type="SUPFAM" id="SSF81301">
    <property type="entry name" value="Nucleotidyltransferase"/>
    <property type="match status" value="1"/>
</dbReference>
<dbReference type="InterPro" id="IPR041633">
    <property type="entry name" value="Polbeta"/>
</dbReference>
<accession>A0A933LQ39</accession>
<dbReference type="AlphaFoldDB" id="A0A933LQ39"/>
<dbReference type="CDD" id="cd05403">
    <property type="entry name" value="NT_KNTase_like"/>
    <property type="match status" value="1"/>
</dbReference>
<protein>
    <submittedName>
        <fullName evidence="2">Nucleotidyltransferase domain-containing protein</fullName>
    </submittedName>
</protein>
<dbReference type="Pfam" id="PF18765">
    <property type="entry name" value="Polbeta"/>
    <property type="match status" value="1"/>
</dbReference>
<reference evidence="2" key="1">
    <citation type="submission" date="2020-07" db="EMBL/GenBank/DDBJ databases">
        <title>Huge and variable diversity of episymbiotic CPR bacteria and DPANN archaea in groundwater ecosystems.</title>
        <authorList>
            <person name="He C.Y."/>
            <person name="Keren R."/>
            <person name="Whittaker M."/>
            <person name="Farag I.F."/>
            <person name="Doudna J."/>
            <person name="Cate J.H.D."/>
            <person name="Banfield J.F."/>
        </authorList>
    </citation>
    <scope>NUCLEOTIDE SEQUENCE</scope>
    <source>
        <strain evidence="2">NC_groundwater_1482_Ag_S-0.65um_47_24</strain>
    </source>
</reference>
<dbReference type="InterPro" id="IPR052930">
    <property type="entry name" value="TA_antitoxin_MntA"/>
</dbReference>
<evidence type="ECO:0000313" key="2">
    <source>
        <dbReference type="EMBL" id="MBI4594946.1"/>
    </source>
</evidence>
<organism evidence="2 3">
    <name type="scientific">Tectimicrobiota bacterium</name>
    <dbReference type="NCBI Taxonomy" id="2528274"/>
    <lineage>
        <taxon>Bacteria</taxon>
        <taxon>Pseudomonadati</taxon>
        <taxon>Nitrospinota/Tectimicrobiota group</taxon>
        <taxon>Candidatus Tectimicrobiota</taxon>
    </lineage>
</organism>
<dbReference type="Gene3D" id="3.30.460.10">
    <property type="entry name" value="Beta Polymerase, domain 2"/>
    <property type="match status" value="1"/>
</dbReference>
<evidence type="ECO:0000259" key="1">
    <source>
        <dbReference type="Pfam" id="PF18765"/>
    </source>
</evidence>